<sequence>MKMGKKEGKGTKFKRWFKAPFRWLIKARDYYVRTMLDCSASLDRCGGTTGLYAAGQFSIVPNSFSFHSSRNSTQNEELMELLRAASARNPSNRVDQPKILPQSPCVKSTAAGRCGAQRSARVGIETIEEERSCEFGEDATVETRNG</sequence>
<protein>
    <submittedName>
        <fullName evidence="1">Uncharacterized protein</fullName>
    </submittedName>
</protein>
<reference evidence="1 2" key="1">
    <citation type="journal article" date="2021" name="Hortic Res">
        <title>High-quality reference genome and annotation aids understanding of berry development for evergreen blueberry (Vaccinium darrowii).</title>
        <authorList>
            <person name="Yu J."/>
            <person name="Hulse-Kemp A.M."/>
            <person name="Babiker E."/>
            <person name="Staton M."/>
        </authorList>
    </citation>
    <scope>NUCLEOTIDE SEQUENCE [LARGE SCALE GENOMIC DNA]</scope>
    <source>
        <strain evidence="2">cv. NJ 8807/NJ 8810</strain>
        <tissue evidence="1">Young leaf</tissue>
    </source>
</reference>
<evidence type="ECO:0000313" key="1">
    <source>
        <dbReference type="EMBL" id="KAH7846537.1"/>
    </source>
</evidence>
<comment type="caution">
    <text evidence="1">The sequence shown here is derived from an EMBL/GenBank/DDBJ whole genome shotgun (WGS) entry which is preliminary data.</text>
</comment>
<accession>A0ACB7XZ84</accession>
<name>A0ACB7XZ84_9ERIC</name>
<gene>
    <name evidence="1" type="ORF">Vadar_015132</name>
</gene>
<proteinExistence type="predicted"/>
<evidence type="ECO:0000313" key="2">
    <source>
        <dbReference type="Proteomes" id="UP000828048"/>
    </source>
</evidence>
<keyword evidence="2" id="KW-1185">Reference proteome</keyword>
<organism evidence="1 2">
    <name type="scientific">Vaccinium darrowii</name>
    <dbReference type="NCBI Taxonomy" id="229202"/>
    <lineage>
        <taxon>Eukaryota</taxon>
        <taxon>Viridiplantae</taxon>
        <taxon>Streptophyta</taxon>
        <taxon>Embryophyta</taxon>
        <taxon>Tracheophyta</taxon>
        <taxon>Spermatophyta</taxon>
        <taxon>Magnoliopsida</taxon>
        <taxon>eudicotyledons</taxon>
        <taxon>Gunneridae</taxon>
        <taxon>Pentapetalae</taxon>
        <taxon>asterids</taxon>
        <taxon>Ericales</taxon>
        <taxon>Ericaceae</taxon>
        <taxon>Vaccinioideae</taxon>
        <taxon>Vaccinieae</taxon>
        <taxon>Vaccinium</taxon>
    </lineage>
</organism>
<dbReference type="Proteomes" id="UP000828048">
    <property type="component" value="Chromosome 5"/>
</dbReference>
<dbReference type="EMBL" id="CM037155">
    <property type="protein sequence ID" value="KAH7846537.1"/>
    <property type="molecule type" value="Genomic_DNA"/>
</dbReference>